<comment type="similarity">
    <text evidence="1">Belongs to the aspartyl/asparaginyl beta-hydroxylase family.</text>
</comment>
<reference evidence="5 6" key="1">
    <citation type="journal article" date="2010" name="Plant Cell">
        <title>The Chlorella variabilis NC64A genome reveals adaptation to photosymbiosis, coevolution with viruses, and cryptic sex.</title>
        <authorList>
            <person name="Blanc G."/>
            <person name="Duncan G."/>
            <person name="Agarkova I."/>
            <person name="Borodovsky M."/>
            <person name="Gurnon J."/>
            <person name="Kuo A."/>
            <person name="Lindquist E."/>
            <person name="Lucas S."/>
            <person name="Pangilinan J."/>
            <person name="Polle J."/>
            <person name="Salamov A."/>
            <person name="Terry A."/>
            <person name="Yamada T."/>
            <person name="Dunigan D.D."/>
            <person name="Grigoriev I.V."/>
            <person name="Claverie J.M."/>
            <person name="Van Etten J.L."/>
        </authorList>
    </citation>
    <scope>NUCLEOTIDE SEQUENCE [LARGE SCALE GENOMIC DNA]</scope>
    <source>
        <strain evidence="5 6">NC64A</strain>
    </source>
</reference>
<dbReference type="GO" id="GO:0016747">
    <property type="term" value="F:acyltransferase activity, transferring groups other than amino-acyl groups"/>
    <property type="evidence" value="ECO:0007669"/>
    <property type="project" value="InterPro"/>
</dbReference>
<dbReference type="InterPro" id="IPR016181">
    <property type="entry name" value="Acyl_CoA_acyltransferase"/>
</dbReference>
<dbReference type="GeneID" id="17351488"/>
<dbReference type="RefSeq" id="XP_005844144.1">
    <property type="nucleotide sequence ID" value="XM_005844082.1"/>
</dbReference>
<keyword evidence="2" id="KW-0223">Dioxygenase</keyword>
<dbReference type="EMBL" id="GL433858">
    <property type="protein sequence ID" value="EFN52042.1"/>
    <property type="molecule type" value="Genomic_DNA"/>
</dbReference>
<organism evidence="6">
    <name type="scientific">Chlorella variabilis</name>
    <name type="common">Green alga</name>
    <dbReference type="NCBI Taxonomy" id="554065"/>
    <lineage>
        <taxon>Eukaryota</taxon>
        <taxon>Viridiplantae</taxon>
        <taxon>Chlorophyta</taxon>
        <taxon>core chlorophytes</taxon>
        <taxon>Trebouxiophyceae</taxon>
        <taxon>Chlorellales</taxon>
        <taxon>Chlorellaceae</taxon>
        <taxon>Chlorella clade</taxon>
        <taxon>Chlorella</taxon>
    </lineage>
</organism>
<dbReference type="Pfam" id="PF13508">
    <property type="entry name" value="Acetyltransf_7"/>
    <property type="match status" value="1"/>
</dbReference>
<feature type="domain" description="N-acetyltransferase" evidence="4">
    <location>
        <begin position="353"/>
        <end position="520"/>
    </location>
</feature>
<evidence type="ECO:0000256" key="2">
    <source>
        <dbReference type="ARBA" id="ARBA00022964"/>
    </source>
</evidence>
<dbReference type="Gene3D" id="2.60.120.330">
    <property type="entry name" value="B-lactam Antibiotic, Isopenicillin N Synthase, Chain"/>
    <property type="match status" value="1"/>
</dbReference>
<evidence type="ECO:0000313" key="5">
    <source>
        <dbReference type="EMBL" id="EFN52042.1"/>
    </source>
</evidence>
<dbReference type="STRING" id="554065.E1ZPU5"/>
<dbReference type="SUPFAM" id="SSF55729">
    <property type="entry name" value="Acyl-CoA N-acyltransferases (Nat)"/>
    <property type="match status" value="1"/>
</dbReference>
<evidence type="ECO:0000259" key="4">
    <source>
        <dbReference type="PROSITE" id="PS51186"/>
    </source>
</evidence>
<dbReference type="PANTHER" id="PTHR46332">
    <property type="entry name" value="ASPARTATE BETA-HYDROXYLASE DOMAIN-CONTAINING PROTEIN 2"/>
    <property type="match status" value="1"/>
</dbReference>
<dbReference type="InterPro" id="IPR000182">
    <property type="entry name" value="GNAT_dom"/>
</dbReference>
<dbReference type="PROSITE" id="PS51186">
    <property type="entry name" value="GNAT"/>
    <property type="match status" value="1"/>
</dbReference>
<keyword evidence="3" id="KW-0560">Oxidoreductase</keyword>
<dbReference type="CDD" id="cd04301">
    <property type="entry name" value="NAT_SF"/>
    <property type="match status" value="1"/>
</dbReference>
<dbReference type="Pfam" id="PF05118">
    <property type="entry name" value="Asp_Arg_Hydrox"/>
    <property type="match status" value="1"/>
</dbReference>
<dbReference type="InParanoid" id="E1ZPU5"/>
<dbReference type="Gene3D" id="3.40.630.30">
    <property type="match status" value="1"/>
</dbReference>
<dbReference type="GO" id="GO:0016020">
    <property type="term" value="C:membrane"/>
    <property type="evidence" value="ECO:0007669"/>
    <property type="project" value="TreeGrafter"/>
</dbReference>
<dbReference type="InterPro" id="IPR027443">
    <property type="entry name" value="IPNS-like_sf"/>
</dbReference>
<evidence type="ECO:0000256" key="1">
    <source>
        <dbReference type="ARBA" id="ARBA00007730"/>
    </source>
</evidence>
<protein>
    <recommendedName>
        <fullName evidence="4">N-acetyltransferase domain-containing protein</fullName>
    </recommendedName>
</protein>
<dbReference type="InterPro" id="IPR007803">
    <property type="entry name" value="Asp/Arg/Pro-Hydrxlase"/>
</dbReference>
<dbReference type="Proteomes" id="UP000008141">
    <property type="component" value="Unassembled WGS sequence"/>
</dbReference>
<gene>
    <name evidence="5" type="ORF">CHLNCDRAFT_58968</name>
</gene>
<dbReference type="AlphaFoldDB" id="E1ZPU5"/>
<sequence length="523" mass="56030">MALAVGAPPACRGGGHAGCQGTTRCAGAAVRPGRRRVPAAAARRGLTPSAGVPAVGPDLEFLRSAAPATLSQEELGKAVEEAFEETFWGALAAPRVLDSYRRLLAGREYERHWPGLGLQVANSYIKGLTAAPLPDIQAPGYEWLLAVEQQADAILREFREVTADAELAAKGNNIWVPAVRGDAAGYGDDWRTLVLQDRGHWDPDNARLFPRTVQVFQDLKAPTLEVFFARQPAGTGIKSHTDYVNFIQTSHLGLDIPAGDCWFKVGDHVRQWEQGRAVVWDTSFVHETFNGADRDRIVLIMRHWHPEVKPLERRAVGFLFDCLDAPSLEGIRAAQARAQARLGSVAHAGGKAAKATKGKGKKRGATGEWLGEDLGFQGIERELASLPGSYAAEAGGSMLLAYAASGSGEECIGAVALRRLAGHTPTLGEGDAVAGVPLAEVCEMKRLFVLEGHHGLGAGAALVRALLTAAPLLGYRLMVLDTLERLSGANRLYSRLGFQPCKRYNDCPLPGVLYFALQLGTAT</sequence>
<accession>E1ZPU5</accession>
<dbReference type="KEGG" id="cvr:CHLNCDRAFT_58968"/>
<dbReference type="eggNOG" id="KOG3139">
    <property type="taxonomic scope" value="Eukaryota"/>
</dbReference>
<evidence type="ECO:0000256" key="3">
    <source>
        <dbReference type="ARBA" id="ARBA00023002"/>
    </source>
</evidence>
<dbReference type="OrthoDB" id="438431at2759"/>
<evidence type="ECO:0000313" key="6">
    <source>
        <dbReference type="Proteomes" id="UP000008141"/>
    </source>
</evidence>
<dbReference type="InterPro" id="IPR051821">
    <property type="entry name" value="Asp/Asn_beta-hydroxylase"/>
</dbReference>
<proteinExistence type="inferred from homology"/>
<dbReference type="GO" id="GO:0051213">
    <property type="term" value="F:dioxygenase activity"/>
    <property type="evidence" value="ECO:0007669"/>
    <property type="project" value="UniProtKB-KW"/>
</dbReference>
<name>E1ZPU5_CHLVA</name>
<dbReference type="PANTHER" id="PTHR46332:SF5">
    <property type="entry name" value="ASPARTATE BETA-HYDROXYLASE DOMAIN CONTAINING 2"/>
    <property type="match status" value="1"/>
</dbReference>
<dbReference type="eggNOG" id="KOG3696">
    <property type="taxonomic scope" value="Eukaryota"/>
</dbReference>
<dbReference type="SUPFAM" id="SSF51197">
    <property type="entry name" value="Clavaminate synthase-like"/>
    <property type="match status" value="1"/>
</dbReference>
<keyword evidence="6" id="KW-1185">Reference proteome</keyword>